<name>A0A0V1BKI3_TRISP</name>
<dbReference type="AlphaFoldDB" id="A0A0V1BKI3"/>
<sequence length="73" mass="8624">MVYLIKSRENSCLLNVRNSSHSRTCLPENVCKFLFHCYAYVYVALMSMIAGLRHLHLYEREYKNYVKASKAFV</sequence>
<accession>A0A0V1BKI3</accession>
<protein>
    <submittedName>
        <fullName evidence="2">Uncharacterized protein</fullName>
    </submittedName>
</protein>
<feature type="transmembrane region" description="Helical" evidence="1">
    <location>
        <begin position="33"/>
        <end position="52"/>
    </location>
</feature>
<proteinExistence type="predicted"/>
<evidence type="ECO:0000256" key="1">
    <source>
        <dbReference type="SAM" id="Phobius"/>
    </source>
</evidence>
<keyword evidence="1" id="KW-0472">Membrane</keyword>
<dbReference type="EMBL" id="JYDH01000031">
    <property type="protein sequence ID" value="KRY37717.1"/>
    <property type="molecule type" value="Genomic_DNA"/>
</dbReference>
<comment type="caution">
    <text evidence="2">The sequence shown here is derived from an EMBL/GenBank/DDBJ whole genome shotgun (WGS) entry which is preliminary data.</text>
</comment>
<evidence type="ECO:0000313" key="3">
    <source>
        <dbReference type="Proteomes" id="UP000054776"/>
    </source>
</evidence>
<keyword evidence="3" id="KW-1185">Reference proteome</keyword>
<dbReference type="OrthoDB" id="5918993at2759"/>
<keyword evidence="1" id="KW-1133">Transmembrane helix</keyword>
<dbReference type="Proteomes" id="UP000054776">
    <property type="component" value="Unassembled WGS sequence"/>
</dbReference>
<evidence type="ECO:0000313" key="2">
    <source>
        <dbReference type="EMBL" id="KRY37717.1"/>
    </source>
</evidence>
<reference evidence="2 3" key="1">
    <citation type="submission" date="2015-01" db="EMBL/GenBank/DDBJ databases">
        <title>Evolution of Trichinella species and genotypes.</title>
        <authorList>
            <person name="Korhonen P.K."/>
            <person name="Edoardo P."/>
            <person name="Giuseppe L.R."/>
            <person name="Gasser R.B."/>
        </authorList>
    </citation>
    <scope>NUCLEOTIDE SEQUENCE [LARGE SCALE GENOMIC DNA]</scope>
    <source>
        <strain evidence="2">ISS3</strain>
    </source>
</reference>
<keyword evidence="1" id="KW-0812">Transmembrane</keyword>
<gene>
    <name evidence="2" type="ORF">T01_1886</name>
</gene>
<organism evidence="2 3">
    <name type="scientific">Trichinella spiralis</name>
    <name type="common">Trichina worm</name>
    <dbReference type="NCBI Taxonomy" id="6334"/>
    <lineage>
        <taxon>Eukaryota</taxon>
        <taxon>Metazoa</taxon>
        <taxon>Ecdysozoa</taxon>
        <taxon>Nematoda</taxon>
        <taxon>Enoplea</taxon>
        <taxon>Dorylaimia</taxon>
        <taxon>Trichinellida</taxon>
        <taxon>Trichinellidae</taxon>
        <taxon>Trichinella</taxon>
    </lineage>
</organism>
<dbReference type="InParanoid" id="A0A0V1BKI3"/>